<reference evidence="1" key="1">
    <citation type="submission" date="2022-11" db="EMBL/GenBank/DDBJ databases">
        <title>Draft genome sequence of Sellimonas catena strain 12EGH17.</title>
        <authorList>
            <person name="Hisatomi A."/>
            <person name="Ohkuma M."/>
            <person name="Sakamoto M."/>
        </authorList>
    </citation>
    <scope>NUCLEOTIDE SEQUENCE</scope>
    <source>
        <strain evidence="1">12EGH17</strain>
    </source>
</reference>
<keyword evidence="3" id="KW-1185">Reference proteome</keyword>
<dbReference type="RefSeq" id="WP_087252116.1">
    <property type="nucleotide sequence ID" value="NZ_BSBO01000009.1"/>
</dbReference>
<proteinExistence type="predicted"/>
<reference evidence="2" key="3">
    <citation type="submission" date="2022-11" db="EMBL/GenBank/DDBJ databases">
        <title>Draft genome sequence of Sellimonas catena strain 18CBH55.</title>
        <authorList>
            <person name="Atsushi H."/>
            <person name="Moriya O."/>
            <person name="Mitsuo S."/>
        </authorList>
    </citation>
    <scope>NUCLEOTIDE SEQUENCE</scope>
    <source>
        <strain evidence="2">18CBH55</strain>
    </source>
</reference>
<dbReference type="EMBL" id="BSBO01000009">
    <property type="protein sequence ID" value="GLG03959.1"/>
    <property type="molecule type" value="Genomic_DNA"/>
</dbReference>
<organism evidence="1 3">
    <name type="scientific">Sellimonas catena</name>
    <dbReference type="NCBI Taxonomy" id="2994035"/>
    <lineage>
        <taxon>Bacteria</taxon>
        <taxon>Bacillati</taxon>
        <taxon>Bacillota</taxon>
        <taxon>Clostridia</taxon>
        <taxon>Lachnospirales</taxon>
        <taxon>Lachnospiraceae</taxon>
        <taxon>Sellimonas</taxon>
    </lineage>
</organism>
<dbReference type="Proteomes" id="UP001145145">
    <property type="component" value="Unassembled WGS sequence"/>
</dbReference>
<protein>
    <submittedName>
        <fullName evidence="1">Uncharacterized protein</fullName>
    </submittedName>
</protein>
<dbReference type="Proteomes" id="UP001145094">
    <property type="component" value="Unassembled WGS sequence"/>
</dbReference>
<reference evidence="1 3" key="5">
    <citation type="journal article" date="2023" name="Int. J. Syst. Evol. Microbiol.">
        <title>Sellimonas catena sp. nov., isolated from human faeces.</title>
        <authorList>
            <person name="Hisatomi A."/>
            <person name="Ohkuma M."/>
            <person name="Sakamoto M."/>
        </authorList>
    </citation>
    <scope>NUCLEOTIDE SEQUENCE [LARGE SCALE GENOMIC DNA]</scope>
    <source>
        <strain evidence="1 3">12EGH17</strain>
        <strain evidence="2">18CBH55</strain>
    </source>
</reference>
<evidence type="ECO:0000313" key="2">
    <source>
        <dbReference type="EMBL" id="GLG90666.1"/>
    </source>
</evidence>
<comment type="caution">
    <text evidence="1">The sequence shown here is derived from an EMBL/GenBank/DDBJ whole genome shotgun (WGS) entry which is preliminary data.</text>
</comment>
<name>A0A9W6C5W0_9FIRM</name>
<evidence type="ECO:0000313" key="3">
    <source>
        <dbReference type="Proteomes" id="UP001145145"/>
    </source>
</evidence>
<evidence type="ECO:0000313" key="1">
    <source>
        <dbReference type="EMBL" id="GLG03959.1"/>
    </source>
</evidence>
<dbReference type="EMBL" id="BSCH01000013">
    <property type="protein sequence ID" value="GLG90666.1"/>
    <property type="molecule type" value="Genomic_DNA"/>
</dbReference>
<sequence>MAQRHPHVFGNAVVPGSGEVLTRWDEIKKWEKAGKGWTEAYLPDSIEMRYEDEKQGKIYLFKSSRHKI</sequence>
<accession>A0A9W6C5W0</accession>
<reference evidence="2" key="4">
    <citation type="submission" date="2022-11" db="EMBL/GenBank/DDBJ databases">
        <title>Draft genome sequence of Sellimonas catena strain 18CBH55.</title>
        <authorList>
            <person name="Hisatomi A."/>
            <person name="Ohkuma M."/>
            <person name="Sakamoto M."/>
        </authorList>
    </citation>
    <scope>NUCLEOTIDE SEQUENCE</scope>
    <source>
        <strain evidence="2">18CBH55</strain>
    </source>
</reference>
<reference evidence="1" key="2">
    <citation type="submission" date="2022-11" db="EMBL/GenBank/DDBJ databases">
        <title>Draft genome sequence of Sellimonas catena strain 12EGH17.</title>
        <authorList>
            <person name="Atsushi H."/>
            <person name="Moriya O."/>
            <person name="Mitsuo S."/>
        </authorList>
    </citation>
    <scope>NUCLEOTIDE SEQUENCE</scope>
    <source>
        <strain evidence="1">12EGH17</strain>
    </source>
</reference>
<gene>
    <name evidence="1" type="ORF">Selli1_11330</name>
    <name evidence="2" type="ORF">Selli2_20930</name>
</gene>
<dbReference type="AlphaFoldDB" id="A0A9W6C5W0"/>